<dbReference type="FunFam" id="1.10.8.60:FF:000014">
    <property type="entry name" value="DNA-binding transcriptional regulator NtrC"/>
    <property type="match status" value="1"/>
</dbReference>
<feature type="domain" description="Sigma-54 factor interaction" evidence="7">
    <location>
        <begin position="212"/>
        <end position="441"/>
    </location>
</feature>
<dbReference type="GO" id="GO:0003677">
    <property type="term" value="F:DNA binding"/>
    <property type="evidence" value="ECO:0007669"/>
    <property type="project" value="UniProtKB-KW"/>
</dbReference>
<dbReference type="Pfam" id="PF25601">
    <property type="entry name" value="AAA_lid_14"/>
    <property type="match status" value="1"/>
</dbReference>
<keyword evidence="1" id="KW-0547">Nucleotide-binding</keyword>
<dbReference type="AlphaFoldDB" id="A0A0S4L5X4"/>
<dbReference type="InterPro" id="IPR002078">
    <property type="entry name" value="Sigma_54_int"/>
</dbReference>
<dbReference type="PROSITE" id="PS00675">
    <property type="entry name" value="SIGMA54_INTERACT_1"/>
    <property type="match status" value="1"/>
</dbReference>
<keyword evidence="5" id="KW-0010">Activator</keyword>
<dbReference type="PROSITE" id="PS50045">
    <property type="entry name" value="SIGMA54_INTERACT_4"/>
    <property type="match status" value="1"/>
</dbReference>
<dbReference type="EMBL" id="CZQA01000001">
    <property type="protein sequence ID" value="CUS32008.1"/>
    <property type="molecule type" value="Genomic_DNA"/>
</dbReference>
<keyword evidence="9" id="KW-1185">Reference proteome</keyword>
<dbReference type="SUPFAM" id="SSF55781">
    <property type="entry name" value="GAF domain-like"/>
    <property type="match status" value="1"/>
</dbReference>
<dbReference type="InterPro" id="IPR009057">
    <property type="entry name" value="Homeodomain-like_sf"/>
</dbReference>
<dbReference type="Proteomes" id="UP000199032">
    <property type="component" value="Unassembled WGS sequence"/>
</dbReference>
<dbReference type="InterPro" id="IPR025943">
    <property type="entry name" value="Sigma_54_int_dom_ATP-bd_2"/>
</dbReference>
<gene>
    <name evidence="8" type="ORF">COMA1_10372</name>
</gene>
<dbReference type="SMART" id="SM00065">
    <property type="entry name" value="GAF"/>
    <property type="match status" value="1"/>
</dbReference>
<keyword evidence="4" id="KW-0238">DNA-binding</keyword>
<dbReference type="Pfam" id="PF01590">
    <property type="entry name" value="GAF"/>
    <property type="match status" value="1"/>
</dbReference>
<reference evidence="8 9" key="1">
    <citation type="submission" date="2015-10" db="EMBL/GenBank/DDBJ databases">
        <authorList>
            <person name="Gilbert D.G."/>
        </authorList>
    </citation>
    <scope>NUCLEOTIDE SEQUENCE [LARGE SCALE GENOMIC DNA]</scope>
    <source>
        <strain evidence="8">COMA1</strain>
    </source>
</reference>
<dbReference type="InterPro" id="IPR029016">
    <property type="entry name" value="GAF-like_dom_sf"/>
</dbReference>
<dbReference type="Gene3D" id="3.30.450.40">
    <property type="match status" value="1"/>
</dbReference>
<dbReference type="InterPro" id="IPR025944">
    <property type="entry name" value="Sigma_54_int_dom_CS"/>
</dbReference>
<evidence type="ECO:0000256" key="2">
    <source>
        <dbReference type="ARBA" id="ARBA00022840"/>
    </source>
</evidence>
<dbReference type="PANTHER" id="PTHR32071">
    <property type="entry name" value="TRANSCRIPTIONAL REGULATORY PROTEIN"/>
    <property type="match status" value="1"/>
</dbReference>
<evidence type="ECO:0000256" key="3">
    <source>
        <dbReference type="ARBA" id="ARBA00023015"/>
    </source>
</evidence>
<dbReference type="FunFam" id="3.40.50.300:FF:000006">
    <property type="entry name" value="DNA-binding transcriptional regulator NtrC"/>
    <property type="match status" value="1"/>
</dbReference>
<dbReference type="Pfam" id="PF00158">
    <property type="entry name" value="Sigma54_activat"/>
    <property type="match status" value="1"/>
</dbReference>
<dbReference type="PANTHER" id="PTHR32071:SF117">
    <property type="entry name" value="PTS-DEPENDENT DIHYDROXYACETONE KINASE OPERON REGULATORY PROTEIN-RELATED"/>
    <property type="match status" value="1"/>
</dbReference>
<evidence type="ECO:0000256" key="5">
    <source>
        <dbReference type="ARBA" id="ARBA00023159"/>
    </source>
</evidence>
<accession>A0A0S4L5X4</accession>
<evidence type="ECO:0000259" key="7">
    <source>
        <dbReference type="PROSITE" id="PS50045"/>
    </source>
</evidence>
<dbReference type="InterPro" id="IPR025662">
    <property type="entry name" value="Sigma_54_int_dom_ATP-bd_1"/>
</dbReference>
<evidence type="ECO:0000256" key="6">
    <source>
        <dbReference type="ARBA" id="ARBA00023163"/>
    </source>
</evidence>
<proteinExistence type="predicted"/>
<dbReference type="SUPFAM" id="SSF46689">
    <property type="entry name" value="Homeodomain-like"/>
    <property type="match status" value="1"/>
</dbReference>
<dbReference type="RefSeq" id="WP_218055284.1">
    <property type="nucleotide sequence ID" value="NZ_CZQA01000001.1"/>
</dbReference>
<evidence type="ECO:0000256" key="4">
    <source>
        <dbReference type="ARBA" id="ARBA00023125"/>
    </source>
</evidence>
<keyword evidence="6" id="KW-0804">Transcription</keyword>
<dbReference type="InterPro" id="IPR003018">
    <property type="entry name" value="GAF"/>
</dbReference>
<dbReference type="Gene3D" id="1.10.8.60">
    <property type="match status" value="1"/>
</dbReference>
<evidence type="ECO:0000313" key="8">
    <source>
        <dbReference type="EMBL" id="CUS32008.1"/>
    </source>
</evidence>
<evidence type="ECO:0000313" key="9">
    <source>
        <dbReference type="Proteomes" id="UP000199032"/>
    </source>
</evidence>
<dbReference type="InterPro" id="IPR003593">
    <property type="entry name" value="AAA+_ATPase"/>
</dbReference>
<dbReference type="CDD" id="cd00009">
    <property type="entry name" value="AAA"/>
    <property type="match status" value="1"/>
</dbReference>
<dbReference type="STRING" id="1742972.COMA1_10372"/>
<keyword evidence="2" id="KW-0067">ATP-binding</keyword>
<sequence length="530" mass="58521">MNPHQLPQVMVATARQGTLQEVLRTITDGIAQCPNTVLTRIWLAIPDRSCPLCRDVEDQTDIKALHLAASAGVPHDKQADYSRVEGGFHRFPIGERKIGRVAISGEPLWLAGVRGDEDWIADPAWFAREEVRTFAVQPLIFQGEVLGVLALFDRSLLDTEAFEWLRMFADYAAVSIANARAREEINLLRARLEEENHYLREEVTAALGMGEFVGDSEALQHVLRQIQLVAPTDAAVLITGESGTGKELVARAIHDRSARTGRALIKVNCSAVPDALFESEFFGHIKGAFTGALGDRPGRFELADGGTLFLDEIGEVPLPMQAKLLRVLQEGEFERVGDTRTRQVNVRIVAATNRDLKREVEAGRFRQDLFYRLSVFPIHIPPLRERRDDIPKLALHFVAQSAQRMNRQGPRVTQAVLTQLAGHDWPGNVRELQNVLERAVILSQGKALQVHLPASPAPVNAPTLAVPVPVKVATRDDLKRQERESIVQALRLAKGRIFGADGAAVLLGMKPTTLASRIKALGIKKAKPEP</sequence>
<dbReference type="SMART" id="SM00382">
    <property type="entry name" value="AAA"/>
    <property type="match status" value="1"/>
</dbReference>
<dbReference type="GO" id="GO:0005524">
    <property type="term" value="F:ATP binding"/>
    <property type="evidence" value="ECO:0007669"/>
    <property type="project" value="UniProtKB-KW"/>
</dbReference>
<dbReference type="InterPro" id="IPR058031">
    <property type="entry name" value="AAA_lid_NorR"/>
</dbReference>
<dbReference type="PROSITE" id="PS00676">
    <property type="entry name" value="SIGMA54_INTERACT_2"/>
    <property type="match status" value="1"/>
</dbReference>
<dbReference type="PROSITE" id="PS00688">
    <property type="entry name" value="SIGMA54_INTERACT_3"/>
    <property type="match status" value="1"/>
</dbReference>
<dbReference type="SUPFAM" id="SSF52540">
    <property type="entry name" value="P-loop containing nucleoside triphosphate hydrolases"/>
    <property type="match status" value="1"/>
</dbReference>
<evidence type="ECO:0000256" key="1">
    <source>
        <dbReference type="ARBA" id="ARBA00022741"/>
    </source>
</evidence>
<dbReference type="Gene3D" id="3.40.50.300">
    <property type="entry name" value="P-loop containing nucleotide triphosphate hydrolases"/>
    <property type="match status" value="1"/>
</dbReference>
<dbReference type="InterPro" id="IPR027417">
    <property type="entry name" value="P-loop_NTPase"/>
</dbReference>
<dbReference type="Gene3D" id="1.10.10.60">
    <property type="entry name" value="Homeodomain-like"/>
    <property type="match status" value="1"/>
</dbReference>
<keyword evidence="3" id="KW-0805">Transcription regulation</keyword>
<name>A0A0S4L5X4_9BACT</name>
<organism evidence="8 9">
    <name type="scientific">Candidatus Nitrospira nitrosa</name>
    <dbReference type="NCBI Taxonomy" id="1742972"/>
    <lineage>
        <taxon>Bacteria</taxon>
        <taxon>Pseudomonadati</taxon>
        <taxon>Nitrospirota</taxon>
        <taxon>Nitrospiria</taxon>
        <taxon>Nitrospirales</taxon>
        <taxon>Nitrospiraceae</taxon>
        <taxon>Nitrospira</taxon>
    </lineage>
</organism>
<dbReference type="GO" id="GO:0006355">
    <property type="term" value="P:regulation of DNA-templated transcription"/>
    <property type="evidence" value="ECO:0007669"/>
    <property type="project" value="InterPro"/>
</dbReference>
<protein>
    <submittedName>
        <fullName evidence="8">Transcriptional regulator, NifA subfamily, Fis Family</fullName>
    </submittedName>
</protein>